<keyword evidence="3" id="KW-0812">Transmembrane</keyword>
<name>A0A8B9BPE5_9AVES</name>
<dbReference type="PANTHER" id="PTHR46370">
    <property type="entry name" value="GPALPP MOTIFS-CONTAINING PROTEIN 1"/>
    <property type="match status" value="1"/>
</dbReference>
<dbReference type="InterPro" id="IPR046331">
    <property type="entry name" value="GPAM1-like"/>
</dbReference>
<evidence type="ECO:0000256" key="3">
    <source>
        <dbReference type="SAM" id="Phobius"/>
    </source>
</evidence>
<feature type="compositionally biased region" description="Low complexity" evidence="2">
    <location>
        <begin position="9"/>
        <end position="19"/>
    </location>
</feature>
<feature type="domain" description="DUF3752" evidence="4">
    <location>
        <begin position="174"/>
        <end position="237"/>
    </location>
</feature>
<accession>A0A8B9BPE5</accession>
<dbReference type="PANTHER" id="PTHR46370:SF1">
    <property type="entry name" value="GPALPP MOTIFS-CONTAINING PROTEIN 1"/>
    <property type="match status" value="1"/>
</dbReference>
<keyword evidence="3" id="KW-0472">Membrane</keyword>
<organism evidence="5 6">
    <name type="scientific">Anser brachyrhynchus</name>
    <name type="common">Pink-footed goose</name>
    <dbReference type="NCBI Taxonomy" id="132585"/>
    <lineage>
        <taxon>Eukaryota</taxon>
        <taxon>Metazoa</taxon>
        <taxon>Chordata</taxon>
        <taxon>Craniata</taxon>
        <taxon>Vertebrata</taxon>
        <taxon>Euteleostomi</taxon>
        <taxon>Archelosauria</taxon>
        <taxon>Archosauria</taxon>
        <taxon>Dinosauria</taxon>
        <taxon>Saurischia</taxon>
        <taxon>Theropoda</taxon>
        <taxon>Coelurosauria</taxon>
        <taxon>Aves</taxon>
        <taxon>Neognathae</taxon>
        <taxon>Galloanserae</taxon>
        <taxon>Anseriformes</taxon>
        <taxon>Anatidae</taxon>
        <taxon>Anserinae</taxon>
        <taxon>Anser</taxon>
    </lineage>
</organism>
<dbReference type="InterPro" id="IPR022226">
    <property type="entry name" value="DUF3752"/>
</dbReference>
<feature type="region of interest" description="Disordered" evidence="2">
    <location>
        <begin position="1"/>
        <end position="218"/>
    </location>
</feature>
<dbReference type="AlphaFoldDB" id="A0A8B9BPE5"/>
<evidence type="ECO:0000313" key="5">
    <source>
        <dbReference type="Ensembl" id="ENSABRP00000006930.1"/>
    </source>
</evidence>
<feature type="transmembrane region" description="Helical" evidence="3">
    <location>
        <begin position="239"/>
        <end position="264"/>
    </location>
</feature>
<dbReference type="GeneTree" id="ENSGT00390000012569"/>
<keyword evidence="6" id="KW-1185">Reference proteome</keyword>
<dbReference type="Pfam" id="PF12572">
    <property type="entry name" value="DUF3752"/>
    <property type="match status" value="1"/>
</dbReference>
<keyword evidence="3" id="KW-1133">Transmembrane helix</keyword>
<feature type="compositionally biased region" description="Polar residues" evidence="2">
    <location>
        <begin position="93"/>
        <end position="108"/>
    </location>
</feature>
<feature type="compositionally biased region" description="Basic and acidic residues" evidence="2">
    <location>
        <begin position="196"/>
        <end position="218"/>
    </location>
</feature>
<feature type="compositionally biased region" description="Basic and acidic residues" evidence="2">
    <location>
        <begin position="33"/>
        <end position="50"/>
    </location>
</feature>
<reference evidence="5" key="1">
    <citation type="submission" date="2025-08" db="UniProtKB">
        <authorList>
            <consortium name="Ensembl"/>
        </authorList>
    </citation>
    <scope>IDENTIFICATION</scope>
</reference>
<sequence length="288" mass="32131">SVAGPALPPDYRSSSSSESPDSDDDSESLPLPRDAHGDSEEEPEGPKRMEENDDDDGFFGPALPPGFKKEDDSPERPIIGPALPPGFRKTSEDTGNNRCSPGPSVTSSSEEEDDIIGPMPAKGPVESDVTKEFERRAQRMKEKLTSADSDEPKQLTRESWMTELPPELKNFGFGPRTFKRRADDKSGDRSVWTDTPADRERKAKEREETKKSTSKDNEVVLSGRDKRLAEQVTSYNVSVTAACFLVVHFLPVFTLFLFLPALLLSMSRTALWYRKGNKFDILKMYLHA</sequence>
<evidence type="ECO:0000313" key="6">
    <source>
        <dbReference type="Proteomes" id="UP000694426"/>
    </source>
</evidence>
<protein>
    <recommendedName>
        <fullName evidence="1">GPALPP motifs-containing protein 1</fullName>
    </recommendedName>
</protein>
<reference evidence="5" key="2">
    <citation type="submission" date="2025-09" db="UniProtKB">
        <authorList>
            <consortium name="Ensembl"/>
        </authorList>
    </citation>
    <scope>IDENTIFICATION</scope>
</reference>
<feature type="compositionally biased region" description="Basic and acidic residues" evidence="2">
    <location>
        <begin position="128"/>
        <end position="156"/>
    </location>
</feature>
<dbReference type="Ensembl" id="ENSABRT00000009988.1">
    <property type="protein sequence ID" value="ENSABRP00000006930.1"/>
    <property type="gene ID" value="ENSABRG00000006373.1"/>
</dbReference>
<evidence type="ECO:0000256" key="1">
    <source>
        <dbReference type="ARBA" id="ARBA00023489"/>
    </source>
</evidence>
<evidence type="ECO:0000259" key="4">
    <source>
        <dbReference type="Pfam" id="PF12572"/>
    </source>
</evidence>
<evidence type="ECO:0000256" key="2">
    <source>
        <dbReference type="SAM" id="MobiDB-lite"/>
    </source>
</evidence>
<proteinExistence type="predicted"/>
<dbReference type="Proteomes" id="UP000694426">
    <property type="component" value="Unplaced"/>
</dbReference>